<evidence type="ECO:0000313" key="2">
    <source>
        <dbReference type="EMBL" id="ADH43039.1"/>
    </source>
</evidence>
<name>E7CA49_9PROT</name>
<dbReference type="AlphaFoldDB" id="E7CA49"/>
<accession>E7CA49</accession>
<proteinExistence type="predicted"/>
<protein>
    <submittedName>
        <fullName evidence="2">Uncharacterized protein</fullName>
    </submittedName>
</protein>
<reference evidence="2" key="1">
    <citation type="submission" date="2010-01" db="EMBL/GenBank/DDBJ databases">
        <title>Genome fragments of uncultured bacteria from the North Pacific Subtropical Gyre.</title>
        <authorList>
            <person name="Pham V.D."/>
            <person name="DeLong E.F."/>
        </authorList>
    </citation>
    <scope>NUCLEOTIDE SEQUENCE</scope>
</reference>
<organism evidence="2">
    <name type="scientific">uncultured SAR11 cluster alpha proteobacterium H17925_45G17</name>
    <dbReference type="NCBI Taxonomy" id="715038"/>
    <lineage>
        <taxon>Bacteria</taxon>
        <taxon>Pseudomonadati</taxon>
        <taxon>Pseudomonadota</taxon>
        <taxon>Alphaproteobacteria</taxon>
        <taxon>Candidatus Pelagibacterales</taxon>
        <taxon>environmental samples</taxon>
    </lineage>
</organism>
<sequence length="116" mass="12697">MWPYRGSMPPPRRSSNPQKADAAPVTMGSVVVTANTGQADSVIYFWTILVNAEDASLTLTLTLTLTLNPDLPMLPLEVAVNKALHFVLRHQPTVLGIDFGPDAVLYILWSIVVRVI</sequence>
<dbReference type="EMBL" id="GU574704">
    <property type="protein sequence ID" value="ADH43039.1"/>
    <property type="molecule type" value="Genomic_DNA"/>
</dbReference>
<evidence type="ECO:0000256" key="1">
    <source>
        <dbReference type="SAM" id="MobiDB-lite"/>
    </source>
</evidence>
<feature type="region of interest" description="Disordered" evidence="1">
    <location>
        <begin position="1"/>
        <end position="23"/>
    </location>
</feature>